<dbReference type="OrthoDB" id="7329340at2"/>
<gene>
    <name evidence="9" type="ORF">APY04_3143</name>
</gene>
<evidence type="ECO:0000256" key="1">
    <source>
        <dbReference type="ARBA" id="ARBA00004651"/>
    </source>
</evidence>
<keyword evidence="5 8" id="KW-0812">Transmembrane</keyword>
<evidence type="ECO:0000256" key="4">
    <source>
        <dbReference type="ARBA" id="ARBA00022475"/>
    </source>
</evidence>
<dbReference type="Gene3D" id="1.20.1530.20">
    <property type="match status" value="1"/>
</dbReference>
<dbReference type="InterPro" id="IPR038770">
    <property type="entry name" value="Na+/solute_symporter_sf"/>
</dbReference>
<keyword evidence="4" id="KW-1003">Cell membrane</keyword>
<dbReference type="Proteomes" id="UP000059074">
    <property type="component" value="Unassembled WGS sequence"/>
</dbReference>
<dbReference type="InterPro" id="IPR004776">
    <property type="entry name" value="Mem_transp_PIN-like"/>
</dbReference>
<feature type="transmembrane region" description="Helical" evidence="8">
    <location>
        <begin position="195"/>
        <end position="216"/>
    </location>
</feature>
<evidence type="ECO:0000256" key="5">
    <source>
        <dbReference type="ARBA" id="ARBA00022692"/>
    </source>
</evidence>
<accession>A0A120CTI9</accession>
<feature type="transmembrane region" description="Helical" evidence="8">
    <location>
        <begin position="289"/>
        <end position="311"/>
    </location>
</feature>
<organism evidence="9 10">
    <name type="scientific">Hyphomicrobium sulfonivorans</name>
    <dbReference type="NCBI Taxonomy" id="121290"/>
    <lineage>
        <taxon>Bacteria</taxon>
        <taxon>Pseudomonadati</taxon>
        <taxon>Pseudomonadota</taxon>
        <taxon>Alphaproteobacteria</taxon>
        <taxon>Hyphomicrobiales</taxon>
        <taxon>Hyphomicrobiaceae</taxon>
        <taxon>Hyphomicrobium</taxon>
    </lineage>
</organism>
<evidence type="ECO:0000256" key="7">
    <source>
        <dbReference type="ARBA" id="ARBA00023136"/>
    </source>
</evidence>
<dbReference type="RefSeq" id="WP_068464327.1">
    <property type="nucleotide sequence ID" value="NZ_LMTR01000088.1"/>
</dbReference>
<evidence type="ECO:0000256" key="3">
    <source>
        <dbReference type="ARBA" id="ARBA00022448"/>
    </source>
</evidence>
<sequence length="317" mass="32707">MLSLLAIVAPIFALILCGFIARRGGSIGAAAVSEINKFVVYLALPALLFDVMAHASWQQLYQPGFVLAFGLSCGIVFYASVGISLLLRRPLADGGIDGLLGSYSNTAYMGFPLFLMVYGPDSLVPVTIASIITVCVLFASSIVLIEIGSQREPHPLRLAMKVGGALVRNPLLIAPVAGALYNATGLAVPQPAETFLKLLGGAASPAALVVIGLFLAGPRPVTRGEAGAAVALSAVKLILHPALTFFIAMLLGVPTQLAVMATLLAALPTGTGPFMLAELYRRPAAITSAVILISTLAALITLPIAMAVLGVEVLPGR</sequence>
<keyword evidence="3" id="KW-0813">Transport</keyword>
<feature type="transmembrane region" description="Helical" evidence="8">
    <location>
        <begin position="64"/>
        <end position="87"/>
    </location>
</feature>
<comment type="caution">
    <text evidence="9">The sequence shown here is derived from an EMBL/GenBank/DDBJ whole genome shotgun (WGS) entry which is preliminary data.</text>
</comment>
<dbReference type="AlphaFoldDB" id="A0A120CTI9"/>
<evidence type="ECO:0000256" key="8">
    <source>
        <dbReference type="SAM" id="Phobius"/>
    </source>
</evidence>
<reference evidence="9 10" key="1">
    <citation type="submission" date="2015-10" db="EMBL/GenBank/DDBJ databases">
        <title>Transcriptomic analysis of a linuron degrading triple-species bacterial consortium.</title>
        <authorList>
            <person name="Albers P."/>
        </authorList>
    </citation>
    <scope>NUCLEOTIDE SEQUENCE [LARGE SCALE GENOMIC DNA]</scope>
    <source>
        <strain evidence="9 10">WDL6</strain>
    </source>
</reference>
<keyword evidence="7 8" id="KW-0472">Membrane</keyword>
<feature type="transmembrane region" description="Helical" evidence="8">
    <location>
        <begin position="166"/>
        <end position="183"/>
    </location>
</feature>
<dbReference type="EMBL" id="LMTR01000088">
    <property type="protein sequence ID" value="KWT64739.1"/>
    <property type="molecule type" value="Genomic_DNA"/>
</dbReference>
<comment type="subcellular location">
    <subcellularLocation>
        <location evidence="1">Cell membrane</location>
        <topology evidence="1">Multi-pass membrane protein</topology>
    </subcellularLocation>
</comment>
<proteinExistence type="inferred from homology"/>
<feature type="transmembrane region" description="Helical" evidence="8">
    <location>
        <begin position="228"/>
        <end position="251"/>
    </location>
</feature>
<dbReference type="Pfam" id="PF03547">
    <property type="entry name" value="Mem_trans"/>
    <property type="match status" value="1"/>
</dbReference>
<protein>
    <submittedName>
        <fullName evidence="9">Transporter</fullName>
    </submittedName>
</protein>
<keyword evidence="10" id="KW-1185">Reference proteome</keyword>
<keyword evidence="6 8" id="KW-1133">Transmembrane helix</keyword>
<dbReference type="GO" id="GO:0055085">
    <property type="term" value="P:transmembrane transport"/>
    <property type="evidence" value="ECO:0007669"/>
    <property type="project" value="InterPro"/>
</dbReference>
<dbReference type="STRING" id="121290.APY04_3143"/>
<name>A0A120CTI9_HYPSL</name>
<evidence type="ECO:0000313" key="9">
    <source>
        <dbReference type="EMBL" id="KWT64739.1"/>
    </source>
</evidence>
<evidence type="ECO:0000256" key="6">
    <source>
        <dbReference type="ARBA" id="ARBA00022989"/>
    </source>
</evidence>
<evidence type="ECO:0000313" key="10">
    <source>
        <dbReference type="Proteomes" id="UP000059074"/>
    </source>
</evidence>
<feature type="transmembrane region" description="Helical" evidence="8">
    <location>
        <begin position="123"/>
        <end position="145"/>
    </location>
</feature>
<dbReference type="PANTHER" id="PTHR36838">
    <property type="entry name" value="AUXIN EFFLUX CARRIER FAMILY PROTEIN"/>
    <property type="match status" value="1"/>
</dbReference>
<dbReference type="PATRIC" id="fig|121290.4.peg.2242"/>
<feature type="transmembrane region" description="Helical" evidence="8">
    <location>
        <begin position="257"/>
        <end position="277"/>
    </location>
</feature>
<dbReference type="PANTHER" id="PTHR36838:SF3">
    <property type="entry name" value="TRANSPORTER AUXIN EFFLUX CARRIER EC FAMILY"/>
    <property type="match status" value="1"/>
</dbReference>
<feature type="transmembrane region" description="Helical" evidence="8">
    <location>
        <begin position="38"/>
        <end position="57"/>
    </location>
</feature>
<evidence type="ECO:0000256" key="2">
    <source>
        <dbReference type="ARBA" id="ARBA00010145"/>
    </source>
</evidence>
<dbReference type="GO" id="GO:0005886">
    <property type="term" value="C:plasma membrane"/>
    <property type="evidence" value="ECO:0007669"/>
    <property type="project" value="UniProtKB-SubCell"/>
</dbReference>
<comment type="similarity">
    <text evidence="2">Belongs to the auxin efflux carrier (TC 2.A.69) family.</text>
</comment>